<evidence type="ECO:0000256" key="6">
    <source>
        <dbReference type="ARBA" id="ARBA00023136"/>
    </source>
</evidence>
<dbReference type="Gene3D" id="1.20.1250.20">
    <property type="entry name" value="MFS general substrate transporter like domains"/>
    <property type="match status" value="1"/>
</dbReference>
<dbReference type="AlphaFoldDB" id="A0A1E8BA12"/>
<feature type="transmembrane region" description="Helical" evidence="7">
    <location>
        <begin position="298"/>
        <end position="319"/>
    </location>
</feature>
<dbReference type="PANTHER" id="PTHR43266">
    <property type="entry name" value="MACROLIDE-EFFLUX PROTEIN"/>
    <property type="match status" value="1"/>
</dbReference>
<evidence type="ECO:0000259" key="8">
    <source>
        <dbReference type="PROSITE" id="PS50850"/>
    </source>
</evidence>
<evidence type="ECO:0000256" key="4">
    <source>
        <dbReference type="ARBA" id="ARBA00022692"/>
    </source>
</evidence>
<evidence type="ECO:0000256" key="5">
    <source>
        <dbReference type="ARBA" id="ARBA00022989"/>
    </source>
</evidence>
<dbReference type="RefSeq" id="WP_070141632.1">
    <property type="nucleotide sequence ID" value="NZ_LXLT01000020.1"/>
</dbReference>
<protein>
    <submittedName>
        <fullName evidence="9">Permease</fullName>
    </submittedName>
</protein>
<keyword evidence="6 7" id="KW-0472">Membrane</keyword>
<evidence type="ECO:0000256" key="1">
    <source>
        <dbReference type="ARBA" id="ARBA00004651"/>
    </source>
</evidence>
<comment type="subcellular location">
    <subcellularLocation>
        <location evidence="1">Cell membrane</location>
        <topology evidence="1">Multi-pass membrane protein</topology>
    </subcellularLocation>
</comment>
<accession>A0A1E8BA12</accession>
<dbReference type="PATRIC" id="fig|86662.25.peg.1658"/>
<dbReference type="GO" id="GO:0022857">
    <property type="term" value="F:transmembrane transporter activity"/>
    <property type="evidence" value="ECO:0007669"/>
    <property type="project" value="InterPro"/>
</dbReference>
<dbReference type="InterPro" id="IPR020846">
    <property type="entry name" value="MFS_dom"/>
</dbReference>
<feature type="transmembrane region" description="Helical" evidence="7">
    <location>
        <begin position="52"/>
        <end position="77"/>
    </location>
</feature>
<gene>
    <name evidence="9" type="ORF">BWGOE8_16730</name>
</gene>
<dbReference type="Proteomes" id="UP000175706">
    <property type="component" value="Unassembled WGS sequence"/>
</dbReference>
<dbReference type="SUPFAM" id="SSF103473">
    <property type="entry name" value="MFS general substrate transporter"/>
    <property type="match status" value="1"/>
</dbReference>
<reference evidence="9 10" key="1">
    <citation type="submission" date="2016-05" db="EMBL/GenBank/DDBJ databases">
        <title>Bacillus thuringiensis and Bacillus weihenstephanensis as novel biocontrol agents of wilt causing Verticillium species.</title>
        <authorList>
            <person name="Hollensteiner J."/>
            <person name="Wemheuer F."/>
            <person name="Harting R."/>
            <person name="Kolarzyk A."/>
            <person name="Diaz-Valerio S."/>
            <person name="Poehlein A."/>
            <person name="Brzuszkiewicz E."/>
            <person name="Nesemann K."/>
            <person name="Braus-Stromeyer S."/>
            <person name="Braus G."/>
            <person name="Daniel R."/>
            <person name="Liesegang H."/>
        </authorList>
    </citation>
    <scope>NUCLEOTIDE SEQUENCE [LARGE SCALE GENOMIC DNA]</scope>
    <source>
        <strain evidence="9 10">GOE8</strain>
    </source>
</reference>
<name>A0A1E8BA12_BACMY</name>
<feature type="transmembrane region" description="Helical" evidence="7">
    <location>
        <begin position="325"/>
        <end position="346"/>
    </location>
</feature>
<keyword evidence="3" id="KW-1003">Cell membrane</keyword>
<feature type="transmembrane region" description="Helical" evidence="7">
    <location>
        <begin position="236"/>
        <end position="255"/>
    </location>
</feature>
<feature type="transmembrane region" description="Helical" evidence="7">
    <location>
        <begin position="112"/>
        <end position="133"/>
    </location>
</feature>
<dbReference type="CDD" id="cd06173">
    <property type="entry name" value="MFS_MefA_like"/>
    <property type="match status" value="1"/>
</dbReference>
<dbReference type="GO" id="GO:0005886">
    <property type="term" value="C:plasma membrane"/>
    <property type="evidence" value="ECO:0007669"/>
    <property type="project" value="UniProtKB-SubCell"/>
</dbReference>
<feature type="domain" description="Major facilitator superfamily (MFS) profile" evidence="8">
    <location>
        <begin position="1"/>
        <end position="202"/>
    </location>
</feature>
<dbReference type="Pfam" id="PF07690">
    <property type="entry name" value="MFS_1"/>
    <property type="match status" value="1"/>
</dbReference>
<feature type="transmembrane region" description="Helical" evidence="7">
    <location>
        <begin position="20"/>
        <end position="46"/>
    </location>
</feature>
<evidence type="ECO:0000256" key="3">
    <source>
        <dbReference type="ARBA" id="ARBA00022475"/>
    </source>
</evidence>
<evidence type="ECO:0000313" key="10">
    <source>
        <dbReference type="Proteomes" id="UP000175706"/>
    </source>
</evidence>
<feature type="transmembrane region" description="Helical" evidence="7">
    <location>
        <begin position="180"/>
        <end position="202"/>
    </location>
</feature>
<keyword evidence="2" id="KW-0813">Transport</keyword>
<proteinExistence type="predicted"/>
<sequence length="422" mass="46025">MGDVSIGQNDWKMKIATRNIILMMIGKMTSLLGAGIYTFAMGLYVLKTTGSGMGFATTLICGSIPRMICGPIAGAVADRVNRKWLVIGTDLLSSLTMLIMFILTTIFGPSLLFIYVSAALLSICASFYSVALTSSIPNLVDEERIQKASALNQTAASLSNILAPIIGGVVFGFFSIKSFFLLNSITFFLAVIVQLFIVFDLYKKEMAESKEHFLTSIKEGFSYIKRQHEIYGLMKIGLWVNFFASALFVSLPYIIVQNLHLSSKQLGVVEGMLAVGMLIGAIVLSVRKEVNNPFRSVYIGLFLFAGLSLCTVFPLLVTIPKVVSFIYYIAFMILTGISMMVVNIPMQVHMQKTTDPSYLGRVFGLLETIATAIAPLGMIVYGLLLDMLPTSIVMMTLGGGLLLVVLVGVKQHMAKKQVDVSV</sequence>
<evidence type="ECO:0000313" key="9">
    <source>
        <dbReference type="EMBL" id="OFD81749.1"/>
    </source>
</evidence>
<dbReference type="InterPro" id="IPR011701">
    <property type="entry name" value="MFS"/>
</dbReference>
<keyword evidence="4 7" id="KW-0812">Transmembrane</keyword>
<feature type="transmembrane region" description="Helical" evidence="7">
    <location>
        <begin position="358"/>
        <end position="384"/>
    </location>
</feature>
<feature type="transmembrane region" description="Helical" evidence="7">
    <location>
        <begin position="390"/>
        <end position="409"/>
    </location>
</feature>
<organism evidence="9 10">
    <name type="scientific">Bacillus mycoides</name>
    <dbReference type="NCBI Taxonomy" id="1405"/>
    <lineage>
        <taxon>Bacteria</taxon>
        <taxon>Bacillati</taxon>
        <taxon>Bacillota</taxon>
        <taxon>Bacilli</taxon>
        <taxon>Bacillales</taxon>
        <taxon>Bacillaceae</taxon>
        <taxon>Bacillus</taxon>
        <taxon>Bacillus cereus group</taxon>
    </lineage>
</organism>
<dbReference type="PROSITE" id="PS50850">
    <property type="entry name" value="MFS"/>
    <property type="match status" value="1"/>
</dbReference>
<feature type="transmembrane region" description="Helical" evidence="7">
    <location>
        <begin position="267"/>
        <end position="286"/>
    </location>
</feature>
<dbReference type="EMBL" id="LXLT01000020">
    <property type="protein sequence ID" value="OFD81749.1"/>
    <property type="molecule type" value="Genomic_DNA"/>
</dbReference>
<dbReference type="PANTHER" id="PTHR43266:SF9">
    <property type="entry name" value="PERMEASE, MAJOR FACILITATOR SUPERFAMILY-RELATED"/>
    <property type="match status" value="1"/>
</dbReference>
<evidence type="ECO:0000256" key="2">
    <source>
        <dbReference type="ARBA" id="ARBA00022448"/>
    </source>
</evidence>
<feature type="transmembrane region" description="Helical" evidence="7">
    <location>
        <begin position="154"/>
        <end position="174"/>
    </location>
</feature>
<evidence type="ECO:0000256" key="7">
    <source>
        <dbReference type="SAM" id="Phobius"/>
    </source>
</evidence>
<comment type="caution">
    <text evidence="9">The sequence shown here is derived from an EMBL/GenBank/DDBJ whole genome shotgun (WGS) entry which is preliminary data.</text>
</comment>
<dbReference type="InterPro" id="IPR036259">
    <property type="entry name" value="MFS_trans_sf"/>
</dbReference>
<feature type="transmembrane region" description="Helical" evidence="7">
    <location>
        <begin position="84"/>
        <end position="106"/>
    </location>
</feature>
<keyword evidence="5 7" id="KW-1133">Transmembrane helix</keyword>